<dbReference type="EMBL" id="CM037618">
    <property type="protein sequence ID" value="KAH7999838.1"/>
    <property type="molecule type" value="Genomic_DNA"/>
</dbReference>
<evidence type="ECO:0000313" key="1">
    <source>
        <dbReference type="EMBL" id="KAH7999838.1"/>
    </source>
</evidence>
<name>A0ACB8F3A4_9SAUR</name>
<dbReference type="Proteomes" id="UP000827872">
    <property type="component" value="Linkage Group LG05"/>
</dbReference>
<proteinExistence type="predicted"/>
<comment type="caution">
    <text evidence="1">The sequence shown here is derived from an EMBL/GenBank/DDBJ whole genome shotgun (WGS) entry which is preliminary data.</text>
</comment>
<gene>
    <name evidence="1" type="ORF">K3G42_019466</name>
</gene>
<accession>A0ACB8F3A4</accession>
<sequence length="122" mass="13767">MTEQQFGLRSLIHKADVNGVQLYGKSRREAVSFLREVPPPFALVCCRRLFDDGTESFVDEPATVTICSPEPKIMEPEDFGPEEEEEEDAELAQWSSEIKVIDLVKDTKTGLGFSILDYQIVI</sequence>
<evidence type="ECO:0000313" key="2">
    <source>
        <dbReference type="Proteomes" id="UP000827872"/>
    </source>
</evidence>
<protein>
    <submittedName>
        <fullName evidence="1">Uncharacterized protein</fullName>
    </submittedName>
</protein>
<reference evidence="1" key="1">
    <citation type="submission" date="2021-08" db="EMBL/GenBank/DDBJ databases">
        <title>The first chromosome-level gecko genome reveals the dynamic sex chromosomes of Neotropical dwarf geckos (Sphaerodactylidae: Sphaerodactylus).</title>
        <authorList>
            <person name="Pinto B.J."/>
            <person name="Keating S.E."/>
            <person name="Gamble T."/>
        </authorList>
    </citation>
    <scope>NUCLEOTIDE SEQUENCE</scope>
    <source>
        <strain evidence="1">TG3544</strain>
    </source>
</reference>
<organism evidence="1 2">
    <name type="scientific">Sphaerodactylus townsendi</name>
    <dbReference type="NCBI Taxonomy" id="933632"/>
    <lineage>
        <taxon>Eukaryota</taxon>
        <taxon>Metazoa</taxon>
        <taxon>Chordata</taxon>
        <taxon>Craniata</taxon>
        <taxon>Vertebrata</taxon>
        <taxon>Euteleostomi</taxon>
        <taxon>Lepidosauria</taxon>
        <taxon>Squamata</taxon>
        <taxon>Bifurcata</taxon>
        <taxon>Gekkota</taxon>
        <taxon>Sphaerodactylidae</taxon>
        <taxon>Sphaerodactylus</taxon>
    </lineage>
</organism>
<keyword evidence="2" id="KW-1185">Reference proteome</keyword>